<accession>A0A4P6MT19</accession>
<feature type="transmembrane region" description="Helical" evidence="3">
    <location>
        <begin position="248"/>
        <end position="272"/>
    </location>
</feature>
<feature type="transmembrane region" description="Helical" evidence="3">
    <location>
        <begin position="310"/>
        <end position="330"/>
    </location>
</feature>
<feature type="transmembrane region" description="Helical" evidence="3">
    <location>
        <begin position="336"/>
        <end position="356"/>
    </location>
</feature>
<feature type="transmembrane region" description="Helical" evidence="3">
    <location>
        <begin position="161"/>
        <end position="179"/>
    </location>
</feature>
<dbReference type="KEGG" id="jli:EXU32_00230"/>
<organism evidence="5 6">
    <name type="scientific">Janibacter limosus</name>
    <dbReference type="NCBI Taxonomy" id="53458"/>
    <lineage>
        <taxon>Bacteria</taxon>
        <taxon>Bacillati</taxon>
        <taxon>Actinomycetota</taxon>
        <taxon>Actinomycetes</taxon>
        <taxon>Micrococcales</taxon>
        <taxon>Intrasporangiaceae</taxon>
        <taxon>Janibacter</taxon>
    </lineage>
</organism>
<dbReference type="EMBL" id="CP036164">
    <property type="protein sequence ID" value="QBF44837.1"/>
    <property type="molecule type" value="Genomic_DNA"/>
</dbReference>
<dbReference type="OrthoDB" id="235893at2"/>
<evidence type="ECO:0000256" key="3">
    <source>
        <dbReference type="SAM" id="Phobius"/>
    </source>
</evidence>
<protein>
    <recommendedName>
        <fullName evidence="4">Threonine/serine exporter-like N-terminal domain-containing protein</fullName>
    </recommendedName>
</protein>
<feature type="transmembrane region" description="Helical" evidence="3">
    <location>
        <begin position="186"/>
        <end position="204"/>
    </location>
</feature>
<feature type="transmembrane region" description="Helical" evidence="3">
    <location>
        <begin position="363"/>
        <end position="386"/>
    </location>
</feature>
<reference evidence="5 6" key="1">
    <citation type="submission" date="2019-02" db="EMBL/GenBank/DDBJ databases">
        <title>Genomic data mining of an Antarctic deep-sea actinobacterium, Janibacterlimosus P3-3-X1.</title>
        <authorList>
            <person name="Liao L."/>
            <person name="Chen B."/>
        </authorList>
    </citation>
    <scope>NUCLEOTIDE SEQUENCE [LARGE SCALE GENOMIC DNA]</scope>
    <source>
        <strain evidence="5 6">P3-3-X1</strain>
    </source>
</reference>
<dbReference type="Pfam" id="PF06738">
    <property type="entry name" value="ThrE"/>
    <property type="match status" value="1"/>
</dbReference>
<evidence type="ECO:0000313" key="5">
    <source>
        <dbReference type="EMBL" id="QBF44837.1"/>
    </source>
</evidence>
<feature type="transmembrane region" description="Helical" evidence="3">
    <location>
        <begin position="216"/>
        <end position="236"/>
    </location>
</feature>
<feature type="transmembrane region" description="Helical" evidence="3">
    <location>
        <begin position="284"/>
        <end position="303"/>
    </location>
</feature>
<dbReference type="Proteomes" id="UP000290408">
    <property type="component" value="Chromosome"/>
</dbReference>
<sequence>MQTSGRAPGGRIDVVPTPPTPPQPDEAQQTRRLLAWMGSGLLAGGMPVHEVEEDVREAAAALGHDGIEVAASPTGLWVTLASGEPATFEAVDGGVRLDQLAEVTAVHAALTAGTLPAAEALQRLSVLRQRPHRYPAYGVPLGSFLVAVGIALVLAPAWSSIVFAAVISQVVAGLVLLGGRTLFVGPLLPFLAAFTSSAAAFALAERGLVDAPLWTLVPPIAVLLPGSLIVTGLTELSAGAMMAGTGRLAYGGTQMLLAALGVGAAVAVLGVPLSSLDGARPEGLGWWVALVGLVLIAVGITLLESVPPSLVPALLVTVLATFVAQSIGNLAGEGPWVGAFVGACAASLTATLIEFVRPQVPRVVAFLPSFWLLVPGSLGLVSVAQIESSPTAGVLAAVEVLVIVASIALGVLVGAGLAHPLRSMTTRLSPTRRAFVRQLARRPARGPRRPGPPTS</sequence>
<feature type="transmembrane region" description="Helical" evidence="3">
    <location>
        <begin position="392"/>
        <end position="418"/>
    </location>
</feature>
<feature type="region of interest" description="Disordered" evidence="2">
    <location>
        <begin position="1"/>
        <end position="27"/>
    </location>
</feature>
<dbReference type="STRING" id="1216970.GCA_001570985_02612"/>
<keyword evidence="3" id="KW-1133">Transmembrane helix</keyword>
<feature type="transmembrane region" description="Helical" evidence="3">
    <location>
        <begin position="134"/>
        <end position="155"/>
    </location>
</feature>
<proteinExistence type="inferred from homology"/>
<evidence type="ECO:0000256" key="2">
    <source>
        <dbReference type="SAM" id="MobiDB-lite"/>
    </source>
</evidence>
<evidence type="ECO:0000313" key="6">
    <source>
        <dbReference type="Proteomes" id="UP000290408"/>
    </source>
</evidence>
<gene>
    <name evidence="5" type="ORF">EXU32_00230</name>
</gene>
<dbReference type="PANTHER" id="PTHR31082:SF4">
    <property type="entry name" value="PHEROMONE-REGULATED MEMBRANE PROTEIN 10"/>
    <property type="match status" value="1"/>
</dbReference>
<name>A0A4P6MT19_9MICO</name>
<comment type="similarity">
    <text evidence="1">Belongs to the ThrE exporter (TC 2.A.79) family.</text>
</comment>
<dbReference type="GO" id="GO:0022857">
    <property type="term" value="F:transmembrane transporter activity"/>
    <property type="evidence" value="ECO:0007669"/>
    <property type="project" value="InterPro"/>
</dbReference>
<evidence type="ECO:0000259" key="4">
    <source>
        <dbReference type="Pfam" id="PF06738"/>
    </source>
</evidence>
<keyword evidence="3" id="KW-0472">Membrane</keyword>
<dbReference type="PANTHER" id="PTHR31082">
    <property type="entry name" value="PHEROMONE-REGULATED MEMBRANE PROTEIN 10"/>
    <property type="match status" value="1"/>
</dbReference>
<evidence type="ECO:0000256" key="1">
    <source>
        <dbReference type="ARBA" id="ARBA00034125"/>
    </source>
</evidence>
<feature type="domain" description="Threonine/serine exporter-like N-terminal" evidence="4">
    <location>
        <begin position="35"/>
        <end position="268"/>
    </location>
</feature>
<dbReference type="InterPro" id="IPR051361">
    <property type="entry name" value="ThrE/Ser_Exporter"/>
</dbReference>
<dbReference type="AlphaFoldDB" id="A0A4P6MT19"/>
<dbReference type="InterPro" id="IPR010619">
    <property type="entry name" value="ThrE-like_N"/>
</dbReference>
<keyword evidence="3" id="KW-0812">Transmembrane</keyword>
<keyword evidence="6" id="KW-1185">Reference proteome</keyword>